<reference evidence="2 3" key="1">
    <citation type="submission" date="2019-03" db="EMBL/GenBank/DDBJ databases">
        <title>Genomic Encyclopedia of Type Strains, Phase IV (KMG-IV): sequencing the most valuable type-strain genomes for metagenomic binning, comparative biology and taxonomic classification.</title>
        <authorList>
            <person name="Goeker M."/>
        </authorList>
    </citation>
    <scope>NUCLEOTIDE SEQUENCE [LARGE SCALE GENOMIC DNA]</scope>
    <source>
        <strain evidence="2 3">DSM 103792</strain>
    </source>
</reference>
<proteinExistence type="predicted"/>
<evidence type="ECO:0000313" key="2">
    <source>
        <dbReference type="EMBL" id="TDQ45480.1"/>
    </source>
</evidence>
<protein>
    <submittedName>
        <fullName evidence="2">Uncharacterized protein DUF2589</fullName>
    </submittedName>
</protein>
<evidence type="ECO:0000256" key="1">
    <source>
        <dbReference type="SAM" id="MobiDB-lite"/>
    </source>
</evidence>
<dbReference type="Pfam" id="PF11655">
    <property type="entry name" value="DUF2589"/>
    <property type="match status" value="1"/>
</dbReference>
<dbReference type="OrthoDB" id="6566323at2"/>
<gene>
    <name evidence="2" type="ORF">EV696_12057</name>
</gene>
<dbReference type="EMBL" id="SNYM01000020">
    <property type="protein sequence ID" value="TDQ45480.1"/>
    <property type="molecule type" value="Genomic_DNA"/>
</dbReference>
<name>A0A4R6UF90_9GAMM</name>
<dbReference type="Proteomes" id="UP000295375">
    <property type="component" value="Unassembled WGS sequence"/>
</dbReference>
<sequence>MFGRKKMNAQMLTDITRGIHHAVNTTGSMIAQQYIMMFQQFFDTDPVDGSISAKMVKVQVDEKHEMLVPLVAMVNPQGIALEKMRFELSIQVTESELKKATHEVDNLNAGRTAFKVYLAPKSPDSVRRHTDIVDVEMAFTRCRPPEGIARLIEHYTNMIQPYERPKETEPPPEPEPSGDEGGLSPEGPLFAAAPRFDEKTGDEKAAEDAETAGAAPLSKSEKLKRYVRTQHKLNIVKMNTKATGDIKDDEH</sequence>
<organism evidence="2 3">
    <name type="scientific">Permianibacter aggregans</name>
    <dbReference type="NCBI Taxonomy" id="1510150"/>
    <lineage>
        <taxon>Bacteria</taxon>
        <taxon>Pseudomonadati</taxon>
        <taxon>Pseudomonadota</taxon>
        <taxon>Gammaproteobacteria</taxon>
        <taxon>Pseudomonadales</taxon>
        <taxon>Pseudomonadaceae</taxon>
        <taxon>Permianibacter</taxon>
    </lineage>
</organism>
<dbReference type="InterPro" id="IPR024510">
    <property type="entry name" value="DUF2589"/>
</dbReference>
<keyword evidence="3" id="KW-1185">Reference proteome</keyword>
<comment type="caution">
    <text evidence="2">The sequence shown here is derived from an EMBL/GenBank/DDBJ whole genome shotgun (WGS) entry which is preliminary data.</text>
</comment>
<accession>A0A4R6UF90</accession>
<evidence type="ECO:0000313" key="3">
    <source>
        <dbReference type="Proteomes" id="UP000295375"/>
    </source>
</evidence>
<feature type="region of interest" description="Disordered" evidence="1">
    <location>
        <begin position="162"/>
        <end position="223"/>
    </location>
</feature>
<dbReference type="RefSeq" id="WP_133592793.1">
    <property type="nucleotide sequence ID" value="NZ_CP037953.1"/>
</dbReference>
<feature type="compositionally biased region" description="Basic and acidic residues" evidence="1">
    <location>
        <begin position="195"/>
        <end position="207"/>
    </location>
</feature>
<dbReference type="AlphaFoldDB" id="A0A4R6UF90"/>